<dbReference type="RefSeq" id="WP_330930978.1">
    <property type="nucleotide sequence ID" value="NZ_CP119075.1"/>
</dbReference>
<gene>
    <name evidence="6" type="ORF">PXH66_18620</name>
</gene>
<name>A0AAF0A0N8_9BACT</name>
<organism evidence="6 7">
    <name type="scientific">Synoicihabitans lomoniglobus</name>
    <dbReference type="NCBI Taxonomy" id="2909285"/>
    <lineage>
        <taxon>Bacteria</taxon>
        <taxon>Pseudomonadati</taxon>
        <taxon>Verrucomicrobiota</taxon>
        <taxon>Opitutia</taxon>
        <taxon>Opitutales</taxon>
        <taxon>Opitutaceae</taxon>
        <taxon>Synoicihabitans</taxon>
    </lineage>
</organism>
<dbReference type="GO" id="GO:0052689">
    <property type="term" value="F:carboxylic ester hydrolase activity"/>
    <property type="evidence" value="ECO:0007669"/>
    <property type="project" value="UniProtKB-KW"/>
</dbReference>
<feature type="chain" id="PRO_5042054686" evidence="4">
    <location>
        <begin position="26"/>
        <end position="480"/>
    </location>
</feature>
<dbReference type="InterPro" id="IPR054579">
    <property type="entry name" value="GCE-like_dom"/>
</dbReference>
<keyword evidence="1" id="KW-0719">Serine esterase</keyword>
<evidence type="ECO:0000313" key="7">
    <source>
        <dbReference type="Proteomes" id="UP001218638"/>
    </source>
</evidence>
<sequence>MPLLSFRLLPAAALGLAGFCLTSSAADPVDTSAWTREQDHANMVQQLGITELRRGPNGRPEPGDPHAANYDEAIANPYPDLPPLLTLDNGRPVTNAAQWWVERRPEIVEAFESEIVGRVPAQVPAVTWAVVETGAAQAQLGGVRVVAQKLLGRVDNSAFPAIAVNIEMTVVTPADAPGPVPLLMMFTWRDPGLPTPPDPEADPKAGWRNGHAPSREQLIASGWGYATINPASIQADNGAGLTKGIIGLTNLGQPRQPDDWGALRAWAWGAARGLDYLETYAPVDAQRVGIEGVSRYGKAALVTLAFEPRFAIGLIGSAGEGGTSLYRRHFGEAVENLTGSGQYHWMAGNFLKYGTAASSFGSLNADDLPIDAHSLIALCAPRPTFISYGIPEQGDALWLDQRGSYRATVAAGAVFRLLGVKDLGDTTDYRVANHPAVNSGMLNGALAWRQHDGGHEDQSNMTHFIAWANRFLDHVPPARQ</sequence>
<reference evidence="6" key="1">
    <citation type="submission" date="2023-03" db="EMBL/GenBank/DDBJ databases">
        <title>Lomoglobus Profundus gen. nov., sp. nov., a novel member of the phylum Verrucomicrobia, isolated from deep-marine sediment of South China Sea.</title>
        <authorList>
            <person name="Ahmad T."/>
            <person name="Ishaq S.E."/>
            <person name="Wang F."/>
        </authorList>
    </citation>
    <scope>NUCLEOTIDE SEQUENCE</scope>
    <source>
        <strain evidence="6">LMO-M01</strain>
    </source>
</reference>
<evidence type="ECO:0000256" key="4">
    <source>
        <dbReference type="SAM" id="SignalP"/>
    </source>
</evidence>
<feature type="signal peptide" evidence="4">
    <location>
        <begin position="1"/>
        <end position="25"/>
    </location>
</feature>
<evidence type="ECO:0000256" key="2">
    <source>
        <dbReference type="ARBA" id="ARBA00022729"/>
    </source>
</evidence>
<accession>A0AAF0A0N8</accession>
<evidence type="ECO:0000256" key="3">
    <source>
        <dbReference type="ARBA" id="ARBA00022801"/>
    </source>
</evidence>
<feature type="domain" description="4-O-methyl-glucuronoyl methylesterase-like" evidence="5">
    <location>
        <begin position="259"/>
        <end position="419"/>
    </location>
</feature>
<keyword evidence="2 4" id="KW-0732">Signal</keyword>
<evidence type="ECO:0000313" key="6">
    <source>
        <dbReference type="EMBL" id="WED64357.1"/>
    </source>
</evidence>
<dbReference type="Pfam" id="PF22244">
    <property type="entry name" value="GCE_fung"/>
    <property type="match status" value="1"/>
</dbReference>
<evidence type="ECO:0000256" key="1">
    <source>
        <dbReference type="ARBA" id="ARBA00022487"/>
    </source>
</evidence>
<protein>
    <submittedName>
        <fullName evidence="6">Acetylxylan esterase</fullName>
    </submittedName>
</protein>
<dbReference type="EMBL" id="CP119075">
    <property type="protein sequence ID" value="WED64357.1"/>
    <property type="molecule type" value="Genomic_DNA"/>
</dbReference>
<dbReference type="Proteomes" id="UP001218638">
    <property type="component" value="Chromosome"/>
</dbReference>
<dbReference type="Gene3D" id="3.40.50.1820">
    <property type="entry name" value="alpha/beta hydrolase"/>
    <property type="match status" value="1"/>
</dbReference>
<proteinExistence type="predicted"/>
<keyword evidence="7" id="KW-1185">Reference proteome</keyword>
<dbReference type="AlphaFoldDB" id="A0AAF0A0N8"/>
<keyword evidence="3" id="KW-0378">Hydrolase</keyword>
<dbReference type="InterPro" id="IPR029058">
    <property type="entry name" value="AB_hydrolase_fold"/>
</dbReference>
<dbReference type="KEGG" id="slom:PXH66_18620"/>
<evidence type="ECO:0000259" key="5">
    <source>
        <dbReference type="Pfam" id="PF22244"/>
    </source>
</evidence>